<evidence type="ECO:0000256" key="10">
    <source>
        <dbReference type="ARBA" id="ARBA00023186"/>
    </source>
</evidence>
<keyword evidence="8" id="KW-0472">Membrane</keyword>
<feature type="chain" id="PRO_5031412151" description="Outer-membrane lipoprotein LolB" evidence="13">
    <location>
        <begin position="25"/>
        <end position="206"/>
    </location>
</feature>
<dbReference type="InterPro" id="IPR004565">
    <property type="entry name" value="OM_lipoprot_LolB"/>
</dbReference>
<evidence type="ECO:0000256" key="8">
    <source>
        <dbReference type="ARBA" id="ARBA00023136"/>
    </source>
</evidence>
<comment type="similarity">
    <text evidence="2">Belongs to the LolB family.</text>
</comment>
<comment type="subcellular location">
    <subcellularLocation>
        <location evidence="1">Cell outer membrane</location>
        <topology evidence="1">Lipid-anchor</topology>
    </subcellularLocation>
</comment>
<keyword evidence="10" id="KW-0143">Chaperone</keyword>
<evidence type="ECO:0000256" key="13">
    <source>
        <dbReference type="SAM" id="SignalP"/>
    </source>
</evidence>
<keyword evidence="6 13" id="KW-0732">Signal</keyword>
<keyword evidence="11" id="KW-0998">Cell outer membrane</keyword>
<evidence type="ECO:0000256" key="3">
    <source>
        <dbReference type="ARBA" id="ARBA00011245"/>
    </source>
</evidence>
<dbReference type="GO" id="GO:0009279">
    <property type="term" value="C:cell outer membrane"/>
    <property type="evidence" value="ECO:0007669"/>
    <property type="project" value="UniProtKB-SubCell"/>
</dbReference>
<dbReference type="GO" id="GO:0015031">
    <property type="term" value="P:protein transport"/>
    <property type="evidence" value="ECO:0007669"/>
    <property type="project" value="UniProtKB-KW"/>
</dbReference>
<dbReference type="Gene3D" id="2.50.20.10">
    <property type="entry name" value="Lipoprotein localisation LolA/LolB/LppX"/>
    <property type="match status" value="1"/>
</dbReference>
<evidence type="ECO:0000313" key="15">
    <source>
        <dbReference type="Proteomes" id="UP000519004"/>
    </source>
</evidence>
<name>A0A7W7Y1U6_9GAMM</name>
<evidence type="ECO:0000256" key="4">
    <source>
        <dbReference type="ARBA" id="ARBA00016202"/>
    </source>
</evidence>
<accession>A0A7W7Y1U6</accession>
<dbReference type="AlphaFoldDB" id="A0A7W7Y1U6"/>
<dbReference type="SUPFAM" id="SSF89392">
    <property type="entry name" value="Prokaryotic lipoproteins and lipoprotein localization factors"/>
    <property type="match status" value="1"/>
</dbReference>
<evidence type="ECO:0000313" key="14">
    <source>
        <dbReference type="EMBL" id="MBB5016574.1"/>
    </source>
</evidence>
<evidence type="ECO:0000256" key="7">
    <source>
        <dbReference type="ARBA" id="ARBA00022927"/>
    </source>
</evidence>
<dbReference type="RefSeq" id="WP_343057307.1">
    <property type="nucleotide sequence ID" value="NZ_JACHHX010000022.1"/>
</dbReference>
<evidence type="ECO:0000256" key="12">
    <source>
        <dbReference type="ARBA" id="ARBA00023288"/>
    </source>
</evidence>
<organism evidence="14 15">
    <name type="scientific">Rehaibacterium terrae</name>
    <dbReference type="NCBI Taxonomy" id="1341696"/>
    <lineage>
        <taxon>Bacteria</taxon>
        <taxon>Pseudomonadati</taxon>
        <taxon>Pseudomonadota</taxon>
        <taxon>Gammaproteobacteria</taxon>
        <taxon>Lysobacterales</taxon>
        <taxon>Lysobacteraceae</taxon>
        <taxon>Rehaibacterium</taxon>
    </lineage>
</organism>
<dbReference type="Pfam" id="PF03550">
    <property type="entry name" value="LolB"/>
    <property type="match status" value="1"/>
</dbReference>
<dbReference type="CDD" id="cd16326">
    <property type="entry name" value="LolB"/>
    <property type="match status" value="1"/>
</dbReference>
<keyword evidence="5" id="KW-0813">Transport</keyword>
<dbReference type="InterPro" id="IPR029046">
    <property type="entry name" value="LolA/LolB/LppX"/>
</dbReference>
<dbReference type="PROSITE" id="PS51257">
    <property type="entry name" value="PROKAR_LIPOPROTEIN"/>
    <property type="match status" value="1"/>
</dbReference>
<keyword evidence="7" id="KW-0653">Protein transport</keyword>
<evidence type="ECO:0000256" key="11">
    <source>
        <dbReference type="ARBA" id="ARBA00023237"/>
    </source>
</evidence>
<comment type="caution">
    <text evidence="14">The sequence shown here is derived from an EMBL/GenBank/DDBJ whole genome shotgun (WGS) entry which is preliminary data.</text>
</comment>
<keyword evidence="9" id="KW-0564">Palmitate</keyword>
<evidence type="ECO:0000256" key="6">
    <source>
        <dbReference type="ARBA" id="ARBA00022729"/>
    </source>
</evidence>
<evidence type="ECO:0000256" key="1">
    <source>
        <dbReference type="ARBA" id="ARBA00004459"/>
    </source>
</evidence>
<keyword evidence="12 14" id="KW-0449">Lipoprotein</keyword>
<comment type="subunit">
    <text evidence="3">Monomer.</text>
</comment>
<evidence type="ECO:0000256" key="2">
    <source>
        <dbReference type="ARBA" id="ARBA00009696"/>
    </source>
</evidence>
<dbReference type="NCBIfam" id="TIGR00548">
    <property type="entry name" value="lolB"/>
    <property type="match status" value="1"/>
</dbReference>
<evidence type="ECO:0000256" key="5">
    <source>
        <dbReference type="ARBA" id="ARBA00022448"/>
    </source>
</evidence>
<evidence type="ECO:0000256" key="9">
    <source>
        <dbReference type="ARBA" id="ARBA00023139"/>
    </source>
</evidence>
<dbReference type="Proteomes" id="UP000519004">
    <property type="component" value="Unassembled WGS sequence"/>
</dbReference>
<feature type="signal peptide" evidence="13">
    <location>
        <begin position="1"/>
        <end position="24"/>
    </location>
</feature>
<sequence>MIRAFATLALAAALVACAPTPARRAPDAALLAAQAAREATLAGMPAWALTGRIAVSDGRDGGSGRIDWFQDGDDFDIRLSAPVSRQSWRLLRRGGVVRLEGLDGGPREGDDPQRLLWEATGWLIPVEALAAWVRGARAPGAAALEFGPEGLPALLLQHDWRVEYRLWDAAAAPPRPLRVFASRGDARVRLTVDRWDWPAPDVSARP</sequence>
<protein>
    <recommendedName>
        <fullName evidence="4">Outer-membrane lipoprotein LolB</fullName>
    </recommendedName>
</protein>
<dbReference type="EMBL" id="JACHHX010000022">
    <property type="protein sequence ID" value="MBB5016574.1"/>
    <property type="molecule type" value="Genomic_DNA"/>
</dbReference>
<proteinExistence type="inferred from homology"/>
<gene>
    <name evidence="14" type="ORF">HNQ58_002489</name>
</gene>
<keyword evidence="15" id="KW-1185">Reference proteome</keyword>
<reference evidence="14 15" key="1">
    <citation type="submission" date="2020-08" db="EMBL/GenBank/DDBJ databases">
        <title>Genomic Encyclopedia of Type Strains, Phase IV (KMG-IV): sequencing the most valuable type-strain genomes for metagenomic binning, comparative biology and taxonomic classification.</title>
        <authorList>
            <person name="Goeker M."/>
        </authorList>
    </citation>
    <scope>NUCLEOTIDE SEQUENCE [LARGE SCALE GENOMIC DNA]</scope>
    <source>
        <strain evidence="14 15">DSM 25897</strain>
    </source>
</reference>